<protein>
    <submittedName>
        <fullName evidence="1">Uncharacterized protein</fullName>
    </submittedName>
</protein>
<evidence type="ECO:0000313" key="1">
    <source>
        <dbReference type="EMBL" id="SOY30838.1"/>
    </source>
</evidence>
<dbReference type="AlphaFoldDB" id="A0A2K4ZK26"/>
<evidence type="ECO:0000313" key="2">
    <source>
        <dbReference type="Proteomes" id="UP000236311"/>
    </source>
</evidence>
<gene>
    <name evidence="1" type="ORF">AMURIS_03569</name>
</gene>
<reference evidence="1 2" key="1">
    <citation type="submission" date="2018-01" db="EMBL/GenBank/DDBJ databases">
        <authorList>
            <person name="Gaut B.S."/>
            <person name="Morton B.R."/>
            <person name="Clegg M.T."/>
            <person name="Duvall M.R."/>
        </authorList>
    </citation>
    <scope>NUCLEOTIDE SEQUENCE [LARGE SCALE GENOMIC DNA]</scope>
    <source>
        <strain evidence="1">GP69</strain>
    </source>
</reference>
<dbReference type="EMBL" id="OFSM01000020">
    <property type="protein sequence ID" value="SOY30838.1"/>
    <property type="molecule type" value="Genomic_DNA"/>
</dbReference>
<dbReference type="RefSeq" id="WP_172455186.1">
    <property type="nucleotide sequence ID" value="NZ_CANRXC010000009.1"/>
</dbReference>
<sequence>MEVIELSQTDRQLLLYTITYNNYQRRYKMWEGSYLREDFGVFLKDGKLMRHMGFDLY</sequence>
<name>A0A2K4ZK26_9FIRM</name>
<keyword evidence="2" id="KW-1185">Reference proteome</keyword>
<dbReference type="Proteomes" id="UP000236311">
    <property type="component" value="Unassembled WGS sequence"/>
</dbReference>
<proteinExistence type="predicted"/>
<organism evidence="1 2">
    <name type="scientific">Acetatifactor muris</name>
    <dbReference type="NCBI Taxonomy" id="879566"/>
    <lineage>
        <taxon>Bacteria</taxon>
        <taxon>Bacillati</taxon>
        <taxon>Bacillota</taxon>
        <taxon>Clostridia</taxon>
        <taxon>Lachnospirales</taxon>
        <taxon>Lachnospiraceae</taxon>
        <taxon>Acetatifactor</taxon>
    </lineage>
</organism>
<accession>A0A2K4ZK26</accession>